<dbReference type="GO" id="GO:0012505">
    <property type="term" value="C:endomembrane system"/>
    <property type="evidence" value="ECO:0007669"/>
    <property type="project" value="UniProtKB-SubCell"/>
</dbReference>
<dbReference type="GO" id="GO:0005886">
    <property type="term" value="C:plasma membrane"/>
    <property type="evidence" value="ECO:0007669"/>
    <property type="project" value="TreeGrafter"/>
</dbReference>
<feature type="transmembrane region" description="Helical" evidence="5">
    <location>
        <begin position="202"/>
        <end position="226"/>
    </location>
</feature>
<comment type="subcellular location">
    <subcellularLocation>
        <location evidence="1">Endomembrane system</location>
        <topology evidence="1">Multi-pass membrane protein</topology>
    </subcellularLocation>
</comment>
<sequence length="315" mass="34867">MPLIHGHYWILPVLAVFFWTAMLLTQHAERYEEGQATIIYISNIGAEHQWLFIVGSVLTSIFYTLTLLAERWLRHLRRLPGALRRRDRNADIAACVFGVLGALSLIILSCFNDLAFPNVHWSFTAIFVVCIAISALFQTMELWWLKQDHVERKHLKRNAIMKWLIVGTAICCAIAFAATYGACAGQPDDRPLSSHCNVVKSTAAVLEWAIAFLYGAYLCTFGLDLWPAHKTIGHKFDQRLIAEDRANTLHAHKDLTRPGAPGGIGILGDVEAGTARPSMASEGTYGAQAGSFGLQEPEMAHANADAHGPITRTVY</sequence>
<evidence type="ECO:0000259" key="6">
    <source>
        <dbReference type="Pfam" id="PF10277"/>
    </source>
</evidence>
<feature type="transmembrane region" description="Helical" evidence="5">
    <location>
        <begin position="163"/>
        <end position="182"/>
    </location>
</feature>
<dbReference type="InterPro" id="IPR050911">
    <property type="entry name" value="DRAM/TMEM150_Autophagy_Mod"/>
</dbReference>
<dbReference type="Proteomes" id="UP000243876">
    <property type="component" value="Unassembled WGS sequence"/>
</dbReference>
<protein>
    <submittedName>
        <fullName evidence="7">SPOSA6832_00922-mRNA-1:cds</fullName>
    </submittedName>
</protein>
<proteinExistence type="predicted"/>
<feature type="domain" description="CWH43-like N-terminal" evidence="6">
    <location>
        <begin position="8"/>
        <end position="227"/>
    </location>
</feature>
<keyword evidence="2 5" id="KW-0812">Transmembrane</keyword>
<name>A0A0D6EHK2_SPOSA</name>
<dbReference type="EMBL" id="CENE01000003">
    <property type="protein sequence ID" value="CEQ39386.1"/>
    <property type="molecule type" value="Genomic_DNA"/>
</dbReference>
<feature type="transmembrane region" description="Helical" evidence="5">
    <location>
        <begin position="90"/>
        <end position="109"/>
    </location>
</feature>
<organism evidence="7 8">
    <name type="scientific">Sporidiobolus salmonicolor</name>
    <name type="common">Yeast-like fungus</name>
    <name type="synonym">Sporobolomyces salmonicolor</name>
    <dbReference type="NCBI Taxonomy" id="5005"/>
    <lineage>
        <taxon>Eukaryota</taxon>
        <taxon>Fungi</taxon>
        <taxon>Dikarya</taxon>
        <taxon>Basidiomycota</taxon>
        <taxon>Pucciniomycotina</taxon>
        <taxon>Microbotryomycetes</taxon>
        <taxon>Sporidiobolales</taxon>
        <taxon>Sporidiobolaceae</taxon>
        <taxon>Sporobolomyces</taxon>
    </lineage>
</organism>
<evidence type="ECO:0000256" key="5">
    <source>
        <dbReference type="SAM" id="Phobius"/>
    </source>
</evidence>
<dbReference type="InterPro" id="IPR019402">
    <property type="entry name" value="CWH43_N"/>
</dbReference>
<feature type="transmembrane region" description="Helical" evidence="5">
    <location>
        <begin position="121"/>
        <end position="143"/>
    </location>
</feature>
<dbReference type="AlphaFoldDB" id="A0A0D6EHK2"/>
<gene>
    <name evidence="7" type="primary">SPOSA6832_00922</name>
</gene>
<accession>A0A0D6EHK2</accession>
<dbReference type="PANTHER" id="PTHR21324">
    <property type="entry name" value="FASTING-INDUCIBLE INTEGRAL MEMBRANE PROTEIN TM6P1-RELATED"/>
    <property type="match status" value="1"/>
</dbReference>
<dbReference type="OrthoDB" id="10032492at2759"/>
<dbReference type="Pfam" id="PF10277">
    <property type="entry name" value="Frag1"/>
    <property type="match status" value="1"/>
</dbReference>
<keyword evidence="4 5" id="KW-0472">Membrane</keyword>
<keyword evidence="3 5" id="KW-1133">Transmembrane helix</keyword>
<evidence type="ECO:0000256" key="4">
    <source>
        <dbReference type="ARBA" id="ARBA00023136"/>
    </source>
</evidence>
<dbReference type="PANTHER" id="PTHR21324:SF2">
    <property type="entry name" value="EG:22E5.9 PROTEIN"/>
    <property type="match status" value="1"/>
</dbReference>
<feature type="transmembrane region" description="Helical" evidence="5">
    <location>
        <begin position="7"/>
        <end position="28"/>
    </location>
</feature>
<evidence type="ECO:0000256" key="1">
    <source>
        <dbReference type="ARBA" id="ARBA00004127"/>
    </source>
</evidence>
<evidence type="ECO:0000313" key="8">
    <source>
        <dbReference type="Proteomes" id="UP000243876"/>
    </source>
</evidence>
<evidence type="ECO:0000256" key="3">
    <source>
        <dbReference type="ARBA" id="ARBA00022989"/>
    </source>
</evidence>
<keyword evidence="8" id="KW-1185">Reference proteome</keyword>
<reference evidence="8" key="1">
    <citation type="submission" date="2015-02" db="EMBL/GenBank/DDBJ databases">
        <authorList>
            <person name="Gon?alves P."/>
        </authorList>
    </citation>
    <scope>NUCLEOTIDE SEQUENCE [LARGE SCALE GENOMIC DNA]</scope>
</reference>
<evidence type="ECO:0000256" key="2">
    <source>
        <dbReference type="ARBA" id="ARBA00022692"/>
    </source>
</evidence>
<feature type="transmembrane region" description="Helical" evidence="5">
    <location>
        <begin position="48"/>
        <end position="69"/>
    </location>
</feature>
<evidence type="ECO:0000313" key="7">
    <source>
        <dbReference type="EMBL" id="CEQ39386.1"/>
    </source>
</evidence>